<dbReference type="GO" id="GO:0005737">
    <property type="term" value="C:cytoplasm"/>
    <property type="evidence" value="ECO:0007669"/>
    <property type="project" value="TreeGrafter"/>
</dbReference>
<dbReference type="GeneID" id="39588493"/>
<sequence>MSSSPKILILGAAGYIGGTLLVDLLKTHPANNITTLVRDEAKQALLTPLGVNAVVGAVEDVPLLISLVENSDVVINFAVPFGGGDASLHAIVDTLEKRAKTSSIKPVYIHTSGSGSVLYGSDGVTGTDVWKDTDYERWEALPDTAYFHSGSRITAKAAERGVISAYNIMSPTVYGPGTGPGNKLSLQIPAYVRYAKRTGTAAYIGQGENVWGNVHIADVSRLYVAILDYALSNPAATTASAGSHGWSNLIYSGIAQHTWKPVVELLGDQLYARGDIPNKGAKSIAEGEGDPYMFGGNSFLAVSSKTQTFGWTPREPAILEAVKLALASK</sequence>
<dbReference type="PANTHER" id="PTHR48079:SF6">
    <property type="entry name" value="NAD(P)-BINDING DOMAIN-CONTAINING PROTEIN-RELATED"/>
    <property type="match status" value="1"/>
</dbReference>
<dbReference type="InterPro" id="IPR001509">
    <property type="entry name" value="Epimerase_deHydtase"/>
</dbReference>
<dbReference type="OrthoDB" id="10262413at2759"/>
<dbReference type="STRING" id="105984.A0A427XDN6"/>
<dbReference type="Pfam" id="PF01370">
    <property type="entry name" value="Epimerase"/>
    <property type="match status" value="1"/>
</dbReference>
<keyword evidence="3" id="KW-1185">Reference proteome</keyword>
<evidence type="ECO:0000313" key="3">
    <source>
        <dbReference type="Proteomes" id="UP000279236"/>
    </source>
</evidence>
<dbReference type="Gene3D" id="3.40.50.720">
    <property type="entry name" value="NAD(P)-binding Rossmann-like Domain"/>
    <property type="match status" value="1"/>
</dbReference>
<dbReference type="AlphaFoldDB" id="A0A427XDN6"/>
<proteinExistence type="predicted"/>
<accession>A0A427XDN6</accession>
<dbReference type="SUPFAM" id="SSF51735">
    <property type="entry name" value="NAD(P)-binding Rossmann-fold domains"/>
    <property type="match status" value="1"/>
</dbReference>
<evidence type="ECO:0000313" key="2">
    <source>
        <dbReference type="EMBL" id="RSH77009.1"/>
    </source>
</evidence>
<comment type="caution">
    <text evidence="2">The sequence shown here is derived from an EMBL/GenBank/DDBJ whole genome shotgun (WGS) entry which is preliminary data.</text>
</comment>
<reference evidence="2 3" key="1">
    <citation type="submission" date="2018-11" db="EMBL/GenBank/DDBJ databases">
        <title>Genome sequence of Apiotrichum porosum DSM 27194.</title>
        <authorList>
            <person name="Aliyu H."/>
            <person name="Gorte O."/>
            <person name="Ochsenreither K."/>
        </authorList>
    </citation>
    <scope>NUCLEOTIDE SEQUENCE [LARGE SCALE GENOMIC DNA]</scope>
    <source>
        <strain evidence="2 3">DSM 27194</strain>
    </source>
</reference>
<dbReference type="Proteomes" id="UP000279236">
    <property type="component" value="Unassembled WGS sequence"/>
</dbReference>
<dbReference type="RefSeq" id="XP_028472156.1">
    <property type="nucleotide sequence ID" value="XM_028619583.1"/>
</dbReference>
<evidence type="ECO:0000259" key="1">
    <source>
        <dbReference type="Pfam" id="PF01370"/>
    </source>
</evidence>
<dbReference type="GO" id="GO:0004029">
    <property type="term" value="F:aldehyde dehydrogenase (NAD+) activity"/>
    <property type="evidence" value="ECO:0007669"/>
    <property type="project" value="TreeGrafter"/>
</dbReference>
<gene>
    <name evidence="2" type="ORF">EHS24_003950</name>
</gene>
<dbReference type="InterPro" id="IPR036291">
    <property type="entry name" value="NAD(P)-bd_dom_sf"/>
</dbReference>
<organism evidence="2 3">
    <name type="scientific">Apiotrichum porosum</name>
    <dbReference type="NCBI Taxonomy" id="105984"/>
    <lineage>
        <taxon>Eukaryota</taxon>
        <taxon>Fungi</taxon>
        <taxon>Dikarya</taxon>
        <taxon>Basidiomycota</taxon>
        <taxon>Agaricomycotina</taxon>
        <taxon>Tremellomycetes</taxon>
        <taxon>Trichosporonales</taxon>
        <taxon>Trichosporonaceae</taxon>
        <taxon>Apiotrichum</taxon>
    </lineage>
</organism>
<dbReference type="EMBL" id="RSCE01000019">
    <property type="protein sequence ID" value="RSH77009.1"/>
    <property type="molecule type" value="Genomic_DNA"/>
</dbReference>
<name>A0A427XDN6_9TREE</name>
<protein>
    <recommendedName>
        <fullName evidence="1">NAD-dependent epimerase/dehydratase domain-containing protein</fullName>
    </recommendedName>
</protein>
<dbReference type="InterPro" id="IPR051783">
    <property type="entry name" value="NAD(P)-dependent_oxidoreduct"/>
</dbReference>
<feature type="domain" description="NAD-dependent epimerase/dehydratase" evidence="1">
    <location>
        <begin position="7"/>
        <end position="229"/>
    </location>
</feature>
<dbReference type="PANTHER" id="PTHR48079">
    <property type="entry name" value="PROTEIN YEEZ"/>
    <property type="match status" value="1"/>
</dbReference>